<proteinExistence type="predicted"/>
<comment type="subcellular location">
    <subcellularLocation>
        <location evidence="1">Virion</location>
    </subcellularLocation>
</comment>
<evidence type="ECO:0000256" key="2">
    <source>
        <dbReference type="ARBA" id="ARBA00022844"/>
    </source>
</evidence>
<name>A0A0S2MX07_9CAUD</name>
<evidence type="ECO:0000313" key="4">
    <source>
        <dbReference type="Proteomes" id="UP000226403"/>
    </source>
</evidence>
<keyword evidence="2" id="KW-0946">Virion</keyword>
<dbReference type="GO" id="GO:0051701">
    <property type="term" value="P:biological process involved in interaction with host"/>
    <property type="evidence" value="ECO:0007669"/>
    <property type="project" value="UniProtKB-ARBA"/>
</dbReference>
<gene>
    <name evidence="3" type="ORF">Phi17218_051</name>
</gene>
<evidence type="ECO:0000313" key="3">
    <source>
        <dbReference type="EMBL" id="ALO80454.1"/>
    </source>
</evidence>
<dbReference type="GO" id="GO:0019058">
    <property type="term" value="P:viral life cycle"/>
    <property type="evidence" value="ECO:0007669"/>
    <property type="project" value="UniProtKB-ARBA"/>
</dbReference>
<evidence type="ECO:0000256" key="1">
    <source>
        <dbReference type="ARBA" id="ARBA00004328"/>
    </source>
</evidence>
<dbReference type="Proteomes" id="UP000226403">
    <property type="component" value="Segment"/>
</dbReference>
<dbReference type="Gene3D" id="2.160.20.10">
    <property type="entry name" value="Single-stranded right-handed beta-helix, Pectin lyase-like"/>
    <property type="match status" value="1"/>
</dbReference>
<reference evidence="3 4" key="1">
    <citation type="submission" date="2015-10" db="EMBL/GenBank/DDBJ databases">
        <title>Large-scale maps of variable infection efficiencies in aquatic Bacteriodetes phage-host model systems.</title>
        <authorList>
            <person name="Holmfeldt K."/>
            <person name="Solonenko N."/>
            <person name="Howard-Varona C."/>
            <person name="Moreno M."/>
            <person name="Malmstrom R.R."/>
            <person name="Blow M.J."/>
            <person name="Sullivan M.B."/>
        </authorList>
    </citation>
    <scope>NUCLEOTIDE SEQUENCE [LARGE SCALE GENOMIC DNA]</scope>
</reference>
<dbReference type="InterPro" id="IPR011050">
    <property type="entry name" value="Pectin_lyase_fold/virulence"/>
</dbReference>
<sequence length="611" mass="66022">MAEPIIKNKNIQDIPITKVVGLEDALANSTGGGNVYNNIFRDSSNSGLTGAVNGINTSFTVSNNEYNVGTLNVYRNGQLYTNGSGITETSPSTGTFSLEEAPNTGDFIYATYQVGTTVSVSLNTVAPEQFGADPTGLTDSSDAFEDAFNDGRKVVLGHNATYLILQNKDFTRTGTIEVEGNGSTIITNPSVRQSRLFLFSTTVDLVKIKDLNVDGKNFLGVAFYIQTNFDFNNVRVKNIYDDVSAALAFRVDVGKQFTTSNFTNCYADNINAPIGGTIGDASGACRAIMVNWNYTDEPTQIRIKGGKYSNVFGNDGDIFQLAQANNNHTHNCKTIVEDVILENWSRRAIKGTSSGIELYRVRFISTVTGDPRTVGGTPSGMLTFSIHNSTTTPNERNKYGKAIDCIFDNRNGYDGRILATNTGSLQIKGCTFINSQFVFNSVVGNTELIDNTFQGQSSYIYNTDNPVFEGITNIKRNTYTREAGANGRGLFDLGSNTNTYKNINIENNTIIINTDGTEIVFGIGSFGSGTTLENVLIKNNTILRTVAGSRKELIRIDGDIIGGVSIIGNYQESVDGATGFSTAVGIDINGTGTPLIRNNYHSSGQQYPDSI</sequence>
<dbReference type="EMBL" id="KT962247">
    <property type="protein sequence ID" value="ALO80454.1"/>
    <property type="molecule type" value="Genomic_DNA"/>
</dbReference>
<protein>
    <submittedName>
        <fullName evidence="3">Structural protein</fullName>
    </submittedName>
</protein>
<accession>A0A0S2MX07</accession>
<organism evidence="3 4">
    <name type="scientific">Cellulophaga phage phi17:2_18</name>
    <dbReference type="NCBI Taxonomy" id="1747283"/>
    <lineage>
        <taxon>Viruses</taxon>
        <taxon>Duplodnaviria</taxon>
        <taxon>Heunggongvirae</taxon>
        <taxon>Uroviricota</taxon>
        <taxon>Caudoviricetes</taxon>
        <taxon>Lightbulbvirus</taxon>
        <taxon>Lightbulbvirus Cba172</taxon>
    </lineage>
</organism>
<dbReference type="SUPFAM" id="SSF51126">
    <property type="entry name" value="Pectin lyase-like"/>
    <property type="match status" value="1"/>
</dbReference>
<dbReference type="InterPro" id="IPR012334">
    <property type="entry name" value="Pectin_lyas_fold"/>
</dbReference>
<dbReference type="GO" id="GO:0044423">
    <property type="term" value="C:virion component"/>
    <property type="evidence" value="ECO:0007669"/>
    <property type="project" value="UniProtKB-KW"/>
</dbReference>